<reference evidence="1" key="1">
    <citation type="submission" date="2022-04" db="EMBL/GenBank/DDBJ databases">
        <title>Chromosome-scale genome assembly of Holotrichia oblita Faldermann.</title>
        <authorList>
            <person name="Rongchong L."/>
        </authorList>
    </citation>
    <scope>NUCLEOTIDE SEQUENCE</scope>
    <source>
        <strain evidence="1">81SQS9</strain>
    </source>
</reference>
<name>A0ACB9TX48_HOLOL</name>
<gene>
    <name evidence="1" type="ORF">MML48_1g18002</name>
</gene>
<accession>A0ACB9TX48</accession>
<dbReference type="EMBL" id="CM043015">
    <property type="protein sequence ID" value="KAI4471190.1"/>
    <property type="molecule type" value="Genomic_DNA"/>
</dbReference>
<dbReference type="Proteomes" id="UP001056778">
    <property type="component" value="Chromosome 1"/>
</dbReference>
<keyword evidence="2" id="KW-1185">Reference proteome</keyword>
<proteinExistence type="predicted"/>
<evidence type="ECO:0000313" key="2">
    <source>
        <dbReference type="Proteomes" id="UP001056778"/>
    </source>
</evidence>
<comment type="caution">
    <text evidence="1">The sequence shown here is derived from an EMBL/GenBank/DDBJ whole genome shotgun (WGS) entry which is preliminary data.</text>
</comment>
<sequence length="576" mass="66322">MNDGAYNTHSYISSRSTMNNMFVNPNYFFEHNTLQDTGSGQRNRFVYVNQNFINLNLTSKPKVLINPNFKPTVHINPKFQNPLKPSIHVNPNVINLKTTKSVITSTNQDCTTISLKDKNTIKVEPLVSTRTKLIRVSSGQNSQFVKNERRQSLHTKYKIVHCNGDIKNEFKSQENYLKNRYKIDKNVLPTKRSPRKENLKSKYKLQNASVNKKMLPTKYGRVSQSKYISINGTLYKKTPNVLKKADLLKITTGKTNISRNNVLLIRGQLYKLDHRQKRLKILSLSSCTPKLKGKESPVALKQKKLYKHKLNSSKQRISLSDFKNSANRILRNKMRKCNIPCPMYRKFGKCKANEMGKCIRVHNPHQISLCTRFLQGACFNSKCLLSHKVSPEKMPTCKYFLEGLCTKEDCVYLHVKISAKAEICKDFLEGYCKKAKECLKRHQFLCPDYEKNGSCPRKRCQYPHGDVVRKTKYTNKVAKRINIKKRTNKLDKAEIIKSANEIEHDKNVRYYVENSEEIKNIAVSNSVPEVVENEMTTNEFESSSSNLNFLKRPQLGVLPSYIPFGETKLVPCEGAT</sequence>
<organism evidence="1 2">
    <name type="scientific">Holotrichia oblita</name>
    <name type="common">Chafer beetle</name>
    <dbReference type="NCBI Taxonomy" id="644536"/>
    <lineage>
        <taxon>Eukaryota</taxon>
        <taxon>Metazoa</taxon>
        <taxon>Ecdysozoa</taxon>
        <taxon>Arthropoda</taxon>
        <taxon>Hexapoda</taxon>
        <taxon>Insecta</taxon>
        <taxon>Pterygota</taxon>
        <taxon>Neoptera</taxon>
        <taxon>Endopterygota</taxon>
        <taxon>Coleoptera</taxon>
        <taxon>Polyphaga</taxon>
        <taxon>Scarabaeiformia</taxon>
        <taxon>Scarabaeidae</taxon>
        <taxon>Melolonthinae</taxon>
        <taxon>Holotrichia</taxon>
    </lineage>
</organism>
<protein>
    <submittedName>
        <fullName evidence="1">Ccch zingc finger</fullName>
    </submittedName>
</protein>
<evidence type="ECO:0000313" key="1">
    <source>
        <dbReference type="EMBL" id="KAI4471190.1"/>
    </source>
</evidence>